<dbReference type="HAMAP" id="MF_00092">
    <property type="entry name" value="MutS2"/>
    <property type="match status" value="1"/>
</dbReference>
<evidence type="ECO:0000256" key="9">
    <source>
        <dbReference type="SAM" id="MobiDB-lite"/>
    </source>
</evidence>
<evidence type="ECO:0000256" key="3">
    <source>
        <dbReference type="ARBA" id="ARBA00022801"/>
    </source>
</evidence>
<feature type="compositionally biased region" description="Basic and acidic residues" evidence="9">
    <location>
        <begin position="680"/>
        <end position="695"/>
    </location>
</feature>
<dbReference type="GO" id="GO:0019843">
    <property type="term" value="F:rRNA binding"/>
    <property type="evidence" value="ECO:0007669"/>
    <property type="project" value="UniProtKB-UniRule"/>
</dbReference>
<comment type="function">
    <text evidence="7">Endonuclease that is involved in the suppression of homologous recombination and thus may have a key role in the control of bacterial genetic diversity.</text>
</comment>
<feature type="coiled-coil region" evidence="8">
    <location>
        <begin position="505"/>
        <end position="600"/>
    </location>
</feature>
<keyword evidence="7 11" id="KW-0255">Endonuclease</keyword>
<dbReference type="InterPro" id="IPR036187">
    <property type="entry name" value="DNA_mismatch_repair_MutS_sf"/>
</dbReference>
<dbReference type="GO" id="GO:0006298">
    <property type="term" value="P:mismatch repair"/>
    <property type="evidence" value="ECO:0007669"/>
    <property type="project" value="InterPro"/>
</dbReference>
<keyword evidence="2 7" id="KW-0547">Nucleotide-binding</keyword>
<dbReference type="EMBL" id="NOWF01000003">
    <property type="protein sequence ID" value="OYD08603.1"/>
    <property type="molecule type" value="Genomic_DNA"/>
</dbReference>
<dbReference type="PIRSF" id="PIRSF005814">
    <property type="entry name" value="MutS_YshD"/>
    <property type="match status" value="1"/>
</dbReference>
<dbReference type="InterPro" id="IPR002625">
    <property type="entry name" value="Smr_dom"/>
</dbReference>
<dbReference type="GO" id="GO:0016887">
    <property type="term" value="F:ATP hydrolysis activity"/>
    <property type="evidence" value="ECO:0007669"/>
    <property type="project" value="InterPro"/>
</dbReference>
<dbReference type="SUPFAM" id="SSF160443">
    <property type="entry name" value="SMR domain-like"/>
    <property type="match status" value="1"/>
</dbReference>
<dbReference type="GO" id="GO:0005524">
    <property type="term" value="F:ATP binding"/>
    <property type="evidence" value="ECO:0007669"/>
    <property type="project" value="UniProtKB-UniRule"/>
</dbReference>
<dbReference type="InterPro" id="IPR046893">
    <property type="entry name" value="MSSS"/>
</dbReference>
<evidence type="ECO:0000313" key="12">
    <source>
        <dbReference type="Proteomes" id="UP000215459"/>
    </source>
</evidence>
<keyword evidence="7" id="KW-0540">Nuclease</keyword>
<dbReference type="SMART" id="SM00534">
    <property type="entry name" value="MUTSac"/>
    <property type="match status" value="1"/>
</dbReference>
<evidence type="ECO:0000256" key="8">
    <source>
        <dbReference type="SAM" id="Coils"/>
    </source>
</evidence>
<dbReference type="InterPro" id="IPR005747">
    <property type="entry name" value="MutS2"/>
</dbReference>
<dbReference type="PANTHER" id="PTHR48466:SF2">
    <property type="entry name" value="OS10G0509000 PROTEIN"/>
    <property type="match status" value="1"/>
</dbReference>
<dbReference type="PANTHER" id="PTHR48466">
    <property type="entry name" value="OS10G0509000 PROTEIN-RELATED"/>
    <property type="match status" value="1"/>
</dbReference>
<dbReference type="GO" id="GO:0043023">
    <property type="term" value="F:ribosomal large subunit binding"/>
    <property type="evidence" value="ECO:0007669"/>
    <property type="project" value="UniProtKB-UniRule"/>
</dbReference>
<evidence type="ECO:0000256" key="1">
    <source>
        <dbReference type="ARBA" id="ARBA00022730"/>
    </source>
</evidence>
<dbReference type="AlphaFoldDB" id="A0A235B8F4"/>
<keyword evidence="3 7" id="KW-0378">Hydrolase</keyword>
<dbReference type="Pfam" id="PF01713">
    <property type="entry name" value="Smr"/>
    <property type="match status" value="1"/>
</dbReference>
<evidence type="ECO:0000256" key="7">
    <source>
        <dbReference type="HAMAP-Rule" id="MF_00092"/>
    </source>
</evidence>
<evidence type="ECO:0000256" key="2">
    <source>
        <dbReference type="ARBA" id="ARBA00022741"/>
    </source>
</evidence>
<dbReference type="SMART" id="SM00533">
    <property type="entry name" value="MUTSd"/>
    <property type="match status" value="1"/>
</dbReference>
<comment type="caution">
    <text evidence="11">The sequence shown here is derived from an EMBL/GenBank/DDBJ whole genome shotgun (WGS) entry which is preliminary data.</text>
</comment>
<dbReference type="RefSeq" id="WP_094263908.1">
    <property type="nucleotide sequence ID" value="NZ_NOWF01000003.1"/>
</dbReference>
<dbReference type="GO" id="GO:0045910">
    <property type="term" value="P:negative regulation of DNA recombination"/>
    <property type="evidence" value="ECO:0007669"/>
    <property type="project" value="InterPro"/>
</dbReference>
<dbReference type="FunFam" id="3.40.50.300:FF:000830">
    <property type="entry name" value="Endonuclease MutS2"/>
    <property type="match status" value="1"/>
</dbReference>
<feature type="region of interest" description="Disordered" evidence="9">
    <location>
        <begin position="680"/>
        <end position="706"/>
    </location>
</feature>
<dbReference type="Gene3D" id="3.40.50.300">
    <property type="entry name" value="P-loop containing nucleotide triphosphate hydrolases"/>
    <property type="match status" value="1"/>
</dbReference>
<protein>
    <recommendedName>
        <fullName evidence="7">Endonuclease MutS2</fullName>
        <ecNumber evidence="7">3.1.-.-</ecNumber>
    </recommendedName>
    <alternativeName>
        <fullName evidence="7">Ribosome-associated protein quality control-upstream factor</fullName>
        <shortName evidence="7">RQC-upstream factor</shortName>
        <shortName evidence="7">RqcU</shortName>
        <ecNumber evidence="7">3.6.4.-</ecNumber>
    </alternativeName>
</protein>
<evidence type="ECO:0000259" key="10">
    <source>
        <dbReference type="PROSITE" id="PS50828"/>
    </source>
</evidence>
<dbReference type="PROSITE" id="PS50828">
    <property type="entry name" value="SMR"/>
    <property type="match status" value="1"/>
</dbReference>
<comment type="function">
    <text evidence="7">Acts as a ribosome collision sensor, splitting the ribosome into its 2 subunits. Detects stalled/collided 70S ribosomes which it binds and splits by an ATP-hydrolysis driven conformational change. Acts upstream of the ribosome quality control system (RQC), a ribosome-associated complex that mediates the extraction of incompletely synthesized nascent chains from stalled ribosomes and their subsequent degradation. Probably generates substrates for RQC.</text>
</comment>
<accession>A0A235B8F4</accession>
<dbReference type="InterPro" id="IPR027417">
    <property type="entry name" value="P-loop_NTPase"/>
</dbReference>
<dbReference type="EC" id="3.1.-.-" evidence="7"/>
<dbReference type="GO" id="GO:0004519">
    <property type="term" value="F:endonuclease activity"/>
    <property type="evidence" value="ECO:0007669"/>
    <property type="project" value="UniProtKB-UniRule"/>
</dbReference>
<evidence type="ECO:0000256" key="5">
    <source>
        <dbReference type="ARBA" id="ARBA00022884"/>
    </source>
</evidence>
<reference evidence="11 12" key="1">
    <citation type="submission" date="2017-07" db="EMBL/GenBank/DDBJ databases">
        <title>The genome sequence of Paludifilum halophilum highlights mechanisms for microbial adaptation to high salt environemnts.</title>
        <authorList>
            <person name="Belbahri L."/>
        </authorList>
    </citation>
    <scope>NUCLEOTIDE SEQUENCE [LARGE SCALE GENOMIC DNA]</scope>
    <source>
        <strain evidence="11 12">DSM 102817</strain>
    </source>
</reference>
<comment type="subunit">
    <text evidence="7">Homodimer. Binds to stalled ribosomes, contacting rRNA.</text>
</comment>
<dbReference type="Pfam" id="PF20297">
    <property type="entry name" value="MSSS"/>
    <property type="match status" value="1"/>
</dbReference>
<feature type="binding site" evidence="7">
    <location>
        <begin position="335"/>
        <end position="342"/>
    </location>
    <ligand>
        <name>ATP</name>
        <dbReference type="ChEBI" id="CHEBI:30616"/>
    </ligand>
</feature>
<dbReference type="Gene3D" id="3.30.1370.110">
    <property type="match status" value="1"/>
</dbReference>
<feature type="region of interest" description="Disordered" evidence="9">
    <location>
        <begin position="20"/>
        <end position="40"/>
    </location>
</feature>
<comment type="similarity">
    <text evidence="7">Belongs to the DNA mismatch repair MutS family. MutS2 subfamily.</text>
</comment>
<dbReference type="InterPro" id="IPR000432">
    <property type="entry name" value="DNA_mismatch_repair_MutS_C"/>
</dbReference>
<keyword evidence="6 7" id="KW-0238">DNA-binding</keyword>
<organism evidence="11 12">
    <name type="scientific">Paludifilum halophilum</name>
    <dbReference type="NCBI Taxonomy" id="1642702"/>
    <lineage>
        <taxon>Bacteria</taxon>
        <taxon>Bacillati</taxon>
        <taxon>Bacillota</taxon>
        <taxon>Bacilli</taxon>
        <taxon>Bacillales</taxon>
        <taxon>Thermoactinomycetaceae</taxon>
        <taxon>Paludifilum</taxon>
    </lineage>
</organism>
<dbReference type="InterPro" id="IPR036063">
    <property type="entry name" value="Smr_dom_sf"/>
</dbReference>
<feature type="domain" description="Smr" evidence="10">
    <location>
        <begin position="711"/>
        <end position="786"/>
    </location>
</feature>
<dbReference type="InterPro" id="IPR007696">
    <property type="entry name" value="DNA_mismatch_repair_MutS_core"/>
</dbReference>
<dbReference type="SUPFAM" id="SSF48334">
    <property type="entry name" value="DNA repair protein MutS, domain III"/>
    <property type="match status" value="1"/>
</dbReference>
<dbReference type="InterPro" id="IPR045076">
    <property type="entry name" value="MutS"/>
</dbReference>
<dbReference type="GO" id="GO:0072344">
    <property type="term" value="P:rescue of stalled ribosome"/>
    <property type="evidence" value="ECO:0007669"/>
    <property type="project" value="UniProtKB-UniRule"/>
</dbReference>
<keyword evidence="8" id="KW-0175">Coiled coil</keyword>
<proteinExistence type="inferred from homology"/>
<dbReference type="GO" id="GO:0140664">
    <property type="term" value="F:ATP-dependent DNA damage sensor activity"/>
    <property type="evidence" value="ECO:0007669"/>
    <property type="project" value="InterPro"/>
</dbReference>
<feature type="region of interest" description="Disordered" evidence="9">
    <location>
        <begin position="616"/>
        <end position="637"/>
    </location>
</feature>
<evidence type="ECO:0000313" key="11">
    <source>
        <dbReference type="EMBL" id="OYD08603.1"/>
    </source>
</evidence>
<dbReference type="SUPFAM" id="SSF52540">
    <property type="entry name" value="P-loop containing nucleoside triphosphate hydrolases"/>
    <property type="match status" value="1"/>
</dbReference>
<gene>
    <name evidence="7" type="primary">mutS2</name>
    <name evidence="7" type="synonym">rqcU</name>
    <name evidence="11" type="ORF">CHM34_05735</name>
</gene>
<name>A0A235B8F4_9BACL</name>
<dbReference type="SMART" id="SM00463">
    <property type="entry name" value="SMR"/>
    <property type="match status" value="1"/>
</dbReference>
<keyword evidence="4 7" id="KW-0067">ATP-binding</keyword>
<sequence>MDRHILRTLEYHRIIQMLEDQASSEPGKQEIRSLEPSPEEGEVRHLLHATAEGMDLIRLKGGLSLEGVKDIRSAMKRAEIGGVLSPDELLAVAGTAEAEKKVRRVIESLDEEEASLPHIRELAGRLHPISDLAKQIRKAVDEDGHVLDHASLVLNRVRHNILRVQSGIRSSLDQILRSSGYQKMMQEPIITQRNDRYVIPVKQEYRGAFGGMVHDQSASGQTLFIEPETVVAQNNRLRELELEEDREVERILRELTSRVDESAESLLANLTLLTELDVILSKARLGQVIRGVCPRIDQKGGLSLKKARHPLIDAKEVVPIDVELGNDYRGIIVTGPNTGGKTVSLKTVGLLALMAQSGLPIPAEEGSRVPVFSGVYADIGDEQSIEQNLSTFSAHMTNIIRILDRLDPRSLVLLDELGAGTDPTEGAALAIAILEKILDRGCRVMATTHYNELKLFAHGRDGVINASVEFDVETLRPTYRLLIGVPGRSNAFDIALRLGLSENVIEMARDQLSRDENRLEEMIRALTADQKAAEEERTKAEALHREAQELHRNLEKKLEEWEAEKGKIREAARREAKTVISRAKREAEDVLKELRRWNRQKPGEIKEHRLIEAKKRLEDAEPETSLSPSERDKSINRKHPIQVGDEVYIRTLGQKGQVIDDLGESGFQVQAGLMKMKVDRDDMEWRSSPRREKQEGSTSYRRQSDQVRHELDVRGKLVDEAIPEIDKYLDNALLAGYRQISLIHGKGTGALRTGVQSYLRRHSRVKDFRLGGQGEGGSGVTVVELN</sequence>
<keyword evidence="1 7" id="KW-0699">rRNA-binding</keyword>
<dbReference type="Proteomes" id="UP000215459">
    <property type="component" value="Unassembled WGS sequence"/>
</dbReference>
<keyword evidence="5 7" id="KW-0694">RNA-binding</keyword>
<dbReference type="EC" id="3.6.4.-" evidence="7"/>
<evidence type="ECO:0000256" key="6">
    <source>
        <dbReference type="ARBA" id="ARBA00023125"/>
    </source>
</evidence>
<dbReference type="NCBIfam" id="TIGR01069">
    <property type="entry name" value="mutS2"/>
    <property type="match status" value="1"/>
</dbReference>
<keyword evidence="12" id="KW-1185">Reference proteome</keyword>
<evidence type="ECO:0000256" key="4">
    <source>
        <dbReference type="ARBA" id="ARBA00022840"/>
    </source>
</evidence>
<dbReference type="PROSITE" id="PS00486">
    <property type="entry name" value="DNA_MISMATCH_REPAIR_2"/>
    <property type="match status" value="1"/>
</dbReference>
<dbReference type="GO" id="GO:0030983">
    <property type="term" value="F:mismatched DNA binding"/>
    <property type="evidence" value="ECO:0007669"/>
    <property type="project" value="InterPro"/>
</dbReference>
<dbReference type="OrthoDB" id="9808166at2"/>
<dbReference type="CDD" id="cd03280">
    <property type="entry name" value="ABC_MutS2"/>
    <property type="match status" value="1"/>
</dbReference>
<dbReference type="Pfam" id="PF00488">
    <property type="entry name" value="MutS_V"/>
    <property type="match status" value="1"/>
</dbReference>